<organism evidence="1 2">
    <name type="scientific">Hypsibius exemplaris</name>
    <name type="common">Freshwater tardigrade</name>
    <dbReference type="NCBI Taxonomy" id="2072580"/>
    <lineage>
        <taxon>Eukaryota</taxon>
        <taxon>Metazoa</taxon>
        <taxon>Ecdysozoa</taxon>
        <taxon>Tardigrada</taxon>
        <taxon>Eutardigrada</taxon>
        <taxon>Parachela</taxon>
        <taxon>Hypsibioidea</taxon>
        <taxon>Hypsibiidae</taxon>
        <taxon>Hypsibius</taxon>
    </lineage>
</organism>
<evidence type="ECO:0000313" key="1">
    <source>
        <dbReference type="EMBL" id="OQV17095.1"/>
    </source>
</evidence>
<comment type="caution">
    <text evidence="1">The sequence shown here is derived from an EMBL/GenBank/DDBJ whole genome shotgun (WGS) entry which is preliminary data.</text>
</comment>
<proteinExistence type="predicted"/>
<accession>A0A1W0WPG3</accession>
<reference evidence="2" key="1">
    <citation type="submission" date="2017-01" db="EMBL/GenBank/DDBJ databases">
        <title>Comparative genomics of anhydrobiosis in the tardigrade Hypsibius dujardini.</title>
        <authorList>
            <person name="Yoshida Y."/>
            <person name="Koutsovoulos G."/>
            <person name="Laetsch D."/>
            <person name="Stevens L."/>
            <person name="Kumar S."/>
            <person name="Horikawa D."/>
            <person name="Ishino K."/>
            <person name="Komine S."/>
            <person name="Tomita M."/>
            <person name="Blaxter M."/>
            <person name="Arakawa K."/>
        </authorList>
    </citation>
    <scope>NUCLEOTIDE SEQUENCE [LARGE SCALE GENOMIC DNA]</scope>
    <source>
        <strain evidence="2">Z151</strain>
    </source>
</reference>
<gene>
    <name evidence="1" type="ORF">BV898_08811</name>
</gene>
<dbReference type="AlphaFoldDB" id="A0A1W0WPG3"/>
<protein>
    <recommendedName>
        <fullName evidence="3">HTH CENPB-type domain-containing protein</fullName>
    </recommendedName>
</protein>
<evidence type="ECO:0000313" key="2">
    <source>
        <dbReference type="Proteomes" id="UP000192578"/>
    </source>
</evidence>
<dbReference type="OrthoDB" id="10051656at2759"/>
<name>A0A1W0WPG3_HYPEX</name>
<keyword evidence="2" id="KW-1185">Reference proteome</keyword>
<sequence>MELAIIHDLDLQKWAREASAEVGLDIFLVSSGWIQMFKHLSKFSDQKIIFYVTKKMVDNESDRYIAAANFINNVKELIA</sequence>
<evidence type="ECO:0008006" key="3">
    <source>
        <dbReference type="Google" id="ProtNLM"/>
    </source>
</evidence>
<dbReference type="EMBL" id="MTYJ01000066">
    <property type="protein sequence ID" value="OQV17095.1"/>
    <property type="molecule type" value="Genomic_DNA"/>
</dbReference>
<dbReference type="Proteomes" id="UP000192578">
    <property type="component" value="Unassembled WGS sequence"/>
</dbReference>